<sequence>MTIPLRIPASETPMTATPAQPLAQPDVILRAENLVKTYAGVQALKGVSLSVRRGSIHGLLGENGAGKSTLVGLISGMRTPTRGQIWLGDRPVAGHDVKAMEEAGVFLVTQEPMIVEQLSVEDNLLLGRWPARNGFVDFKRLRQDATRMLEGIGIAPDTPAGLLGAVEKRKLNILRALFSGGEVIILDEPTTSLTVADRNHLFDFMRELKARGVTFIFISHYNEEILEICDAVSVLRDGALAGESSDIASLNSDSLSEMVLGHDLALFHRQKRAPEVLSPSTGVRFRDVRAPGVAIADFSIAPGEIVGFAGLPGSGAKDFARCMFGLTAPVSGRFSMAGGAEKPMPGDPREAFQNGIAYLSDDRRRDGLVGIRSIGDNLVMSSLDALSSFGWIDTKREGETAERYFRQMGVKAPNLATPGDSLSGGNQQKVCLGRVIATGPKLLILDEPTRGIDVGVKEDVHRQIDALTKLDAEKGRGMSVIIITTDLDEMVRAVDRVCVFSGGAIVETLTGADITKERLRAAAFDRGATPATGMSQP</sequence>
<evidence type="ECO:0000313" key="11">
    <source>
        <dbReference type="EMBL" id="GLS20882.1"/>
    </source>
</evidence>
<evidence type="ECO:0000256" key="6">
    <source>
        <dbReference type="ARBA" id="ARBA00022741"/>
    </source>
</evidence>
<accession>A0ABQ6CKJ6</accession>
<feature type="domain" description="ABC transporter" evidence="10">
    <location>
        <begin position="278"/>
        <end position="527"/>
    </location>
</feature>
<keyword evidence="8" id="KW-1278">Translocase</keyword>
<evidence type="ECO:0000256" key="7">
    <source>
        <dbReference type="ARBA" id="ARBA00022840"/>
    </source>
</evidence>
<dbReference type="PANTHER" id="PTHR43790:SF3">
    <property type="entry name" value="D-ALLOSE IMPORT ATP-BINDING PROTEIN ALSA-RELATED"/>
    <property type="match status" value="1"/>
</dbReference>
<dbReference type="InterPro" id="IPR050107">
    <property type="entry name" value="ABC_carbohydrate_import_ATPase"/>
</dbReference>
<dbReference type="PROSITE" id="PS00211">
    <property type="entry name" value="ABC_TRANSPORTER_1"/>
    <property type="match status" value="1"/>
</dbReference>
<evidence type="ECO:0000259" key="10">
    <source>
        <dbReference type="PROSITE" id="PS50893"/>
    </source>
</evidence>
<comment type="caution">
    <text evidence="11">The sequence shown here is derived from an EMBL/GenBank/DDBJ whole genome shotgun (WGS) entry which is preliminary data.</text>
</comment>
<keyword evidence="4" id="KW-0762">Sugar transport</keyword>
<name>A0ABQ6CKJ6_9HYPH</name>
<comment type="similarity">
    <text evidence="1">Belongs to the ABC transporter superfamily.</text>
</comment>
<evidence type="ECO:0000256" key="9">
    <source>
        <dbReference type="ARBA" id="ARBA00023136"/>
    </source>
</evidence>
<dbReference type="PANTHER" id="PTHR43790">
    <property type="entry name" value="CARBOHYDRATE TRANSPORT ATP-BINDING PROTEIN MG119-RELATED"/>
    <property type="match status" value="1"/>
</dbReference>
<keyword evidence="5" id="KW-0677">Repeat</keyword>
<dbReference type="PROSITE" id="PS50893">
    <property type="entry name" value="ABC_TRANSPORTER_2"/>
    <property type="match status" value="2"/>
</dbReference>
<dbReference type="InterPro" id="IPR003593">
    <property type="entry name" value="AAA+_ATPase"/>
</dbReference>
<dbReference type="SMART" id="SM00382">
    <property type="entry name" value="AAA"/>
    <property type="match status" value="2"/>
</dbReference>
<dbReference type="CDD" id="cd03215">
    <property type="entry name" value="ABC_Carb_Monos_II"/>
    <property type="match status" value="1"/>
</dbReference>
<dbReference type="GO" id="GO:0005524">
    <property type="term" value="F:ATP binding"/>
    <property type="evidence" value="ECO:0007669"/>
    <property type="project" value="UniProtKB-KW"/>
</dbReference>
<dbReference type="InterPro" id="IPR003439">
    <property type="entry name" value="ABC_transporter-like_ATP-bd"/>
</dbReference>
<reference evidence="12" key="1">
    <citation type="journal article" date="2019" name="Int. J. Syst. Evol. Microbiol.">
        <title>The Global Catalogue of Microorganisms (GCM) 10K type strain sequencing project: providing services to taxonomists for standard genome sequencing and annotation.</title>
        <authorList>
            <consortium name="The Broad Institute Genomics Platform"/>
            <consortium name="The Broad Institute Genome Sequencing Center for Infectious Disease"/>
            <person name="Wu L."/>
            <person name="Ma J."/>
        </authorList>
    </citation>
    <scope>NUCLEOTIDE SEQUENCE [LARGE SCALE GENOMIC DNA]</scope>
    <source>
        <strain evidence="12">NBRC 101365</strain>
    </source>
</reference>
<dbReference type="InterPro" id="IPR027417">
    <property type="entry name" value="P-loop_NTPase"/>
</dbReference>
<evidence type="ECO:0000256" key="1">
    <source>
        <dbReference type="ARBA" id="ARBA00005417"/>
    </source>
</evidence>
<dbReference type="Pfam" id="PF00005">
    <property type="entry name" value="ABC_tran"/>
    <property type="match status" value="2"/>
</dbReference>
<keyword evidence="12" id="KW-1185">Reference proteome</keyword>
<evidence type="ECO:0000256" key="8">
    <source>
        <dbReference type="ARBA" id="ARBA00022967"/>
    </source>
</evidence>
<dbReference type="Gene3D" id="3.40.50.300">
    <property type="entry name" value="P-loop containing nucleotide triphosphate hydrolases"/>
    <property type="match status" value="2"/>
</dbReference>
<dbReference type="SUPFAM" id="SSF52540">
    <property type="entry name" value="P-loop containing nucleoside triphosphate hydrolases"/>
    <property type="match status" value="2"/>
</dbReference>
<evidence type="ECO:0000256" key="5">
    <source>
        <dbReference type="ARBA" id="ARBA00022737"/>
    </source>
</evidence>
<keyword evidence="9" id="KW-0472">Membrane</keyword>
<protein>
    <submittedName>
        <fullName evidence="11">ABC transporter ATP-binding protein</fullName>
    </submittedName>
</protein>
<dbReference type="InterPro" id="IPR017871">
    <property type="entry name" value="ABC_transporter-like_CS"/>
</dbReference>
<evidence type="ECO:0000256" key="2">
    <source>
        <dbReference type="ARBA" id="ARBA00022448"/>
    </source>
</evidence>
<keyword evidence="2" id="KW-0813">Transport</keyword>
<evidence type="ECO:0000313" key="12">
    <source>
        <dbReference type="Proteomes" id="UP001156882"/>
    </source>
</evidence>
<keyword evidence="6" id="KW-0547">Nucleotide-binding</keyword>
<keyword evidence="7 11" id="KW-0067">ATP-binding</keyword>
<dbReference type="EMBL" id="BSPC01000036">
    <property type="protein sequence ID" value="GLS20882.1"/>
    <property type="molecule type" value="Genomic_DNA"/>
</dbReference>
<gene>
    <name evidence="11" type="ORF">GCM10007874_38990</name>
</gene>
<organism evidence="11 12">
    <name type="scientific">Labrys miyagiensis</name>
    <dbReference type="NCBI Taxonomy" id="346912"/>
    <lineage>
        <taxon>Bacteria</taxon>
        <taxon>Pseudomonadati</taxon>
        <taxon>Pseudomonadota</taxon>
        <taxon>Alphaproteobacteria</taxon>
        <taxon>Hyphomicrobiales</taxon>
        <taxon>Xanthobacteraceae</taxon>
        <taxon>Labrys</taxon>
    </lineage>
</organism>
<feature type="domain" description="ABC transporter" evidence="10">
    <location>
        <begin position="29"/>
        <end position="262"/>
    </location>
</feature>
<dbReference type="CDD" id="cd03216">
    <property type="entry name" value="ABC_Carb_Monos_I"/>
    <property type="match status" value="1"/>
</dbReference>
<evidence type="ECO:0000256" key="3">
    <source>
        <dbReference type="ARBA" id="ARBA00022475"/>
    </source>
</evidence>
<dbReference type="Proteomes" id="UP001156882">
    <property type="component" value="Unassembled WGS sequence"/>
</dbReference>
<evidence type="ECO:0000256" key="4">
    <source>
        <dbReference type="ARBA" id="ARBA00022597"/>
    </source>
</evidence>
<proteinExistence type="inferred from homology"/>
<keyword evidence="3" id="KW-1003">Cell membrane</keyword>